<keyword evidence="3" id="KW-0255">Endonuclease</keyword>
<evidence type="ECO:0000256" key="1">
    <source>
        <dbReference type="SAM" id="MobiDB-lite"/>
    </source>
</evidence>
<evidence type="ECO:0000313" key="3">
    <source>
        <dbReference type="EMBL" id="AON97459.1"/>
    </source>
</evidence>
<dbReference type="RefSeq" id="YP_010754154.1">
    <property type="nucleotide sequence ID" value="NC_073456.1"/>
</dbReference>
<keyword evidence="3" id="KW-0378">Hydrolase</keyword>
<dbReference type="InterPro" id="IPR002711">
    <property type="entry name" value="HNH"/>
</dbReference>
<dbReference type="EMBL" id="KX557288">
    <property type="protein sequence ID" value="AON97459.1"/>
    <property type="molecule type" value="Genomic_DNA"/>
</dbReference>
<keyword evidence="3" id="KW-0540">Nuclease</keyword>
<dbReference type="SMART" id="SM00507">
    <property type="entry name" value="HNHc"/>
    <property type="match status" value="1"/>
</dbReference>
<dbReference type="Proteomes" id="UP000221751">
    <property type="component" value="Segment"/>
</dbReference>
<dbReference type="GeneID" id="80018736"/>
<dbReference type="InterPro" id="IPR003615">
    <property type="entry name" value="HNH_nuc"/>
</dbReference>
<dbReference type="GO" id="GO:0008270">
    <property type="term" value="F:zinc ion binding"/>
    <property type="evidence" value="ECO:0007669"/>
    <property type="project" value="InterPro"/>
</dbReference>
<feature type="compositionally biased region" description="Basic residues" evidence="1">
    <location>
        <begin position="129"/>
        <end position="142"/>
    </location>
</feature>
<dbReference type="CDD" id="cd00085">
    <property type="entry name" value="HNHc"/>
    <property type="match status" value="1"/>
</dbReference>
<keyword evidence="4" id="KW-1185">Reference proteome</keyword>
<gene>
    <name evidence="3" type="primary">37</name>
    <name evidence="3" type="ORF">SEA_CHEWYVIII_37</name>
</gene>
<feature type="region of interest" description="Disordered" evidence="1">
    <location>
        <begin position="120"/>
        <end position="142"/>
    </location>
</feature>
<sequence>MRASKLCSWRDPERESIKCRNLAKVSPSGEDFRCEQHWRKSWEDAGDKRRRVPALTQTEKDYIRSRDYHVCRLCGEPAHEVDHIKEIIDGGDNRPSNLQLLCDPHHREKTAHEKIRMTPLKKNVSAQAKRNRQRRRMGLYQQ</sequence>
<evidence type="ECO:0000313" key="4">
    <source>
        <dbReference type="Proteomes" id="UP000221751"/>
    </source>
</evidence>
<dbReference type="GO" id="GO:0004519">
    <property type="term" value="F:endonuclease activity"/>
    <property type="evidence" value="ECO:0007669"/>
    <property type="project" value="UniProtKB-KW"/>
</dbReference>
<proteinExistence type="predicted"/>
<dbReference type="Gene3D" id="1.10.30.50">
    <property type="match status" value="1"/>
</dbReference>
<reference evidence="4" key="1">
    <citation type="submission" date="2016-07" db="EMBL/GenBank/DDBJ databases">
        <authorList>
            <person name="Florea S."/>
            <person name="Webb J.S."/>
            <person name="Jaromczyk J."/>
            <person name="Schardl C.L."/>
        </authorList>
    </citation>
    <scope>NUCLEOTIDE SEQUENCE [LARGE SCALE GENOMIC DNA]</scope>
</reference>
<evidence type="ECO:0000259" key="2">
    <source>
        <dbReference type="SMART" id="SM00507"/>
    </source>
</evidence>
<organism evidence="3 4">
    <name type="scientific">Rhodococcus phage ChewyVIII</name>
    <dbReference type="NCBI Taxonomy" id="1887657"/>
    <lineage>
        <taxon>Viruses</taxon>
        <taxon>Duplodnaviria</taxon>
        <taxon>Heunggongvirae</taxon>
        <taxon>Uroviricota</taxon>
        <taxon>Caudoviricetes</taxon>
        <taxon>Chewyvirus</taxon>
        <taxon>Chewyvirus chewyVIII</taxon>
    </lineage>
</organism>
<dbReference type="Pfam" id="PF01844">
    <property type="entry name" value="HNH"/>
    <property type="match status" value="1"/>
</dbReference>
<protein>
    <submittedName>
        <fullName evidence="3">HNH endonuclease</fullName>
    </submittedName>
</protein>
<dbReference type="GO" id="GO:0003676">
    <property type="term" value="F:nucleic acid binding"/>
    <property type="evidence" value="ECO:0007669"/>
    <property type="project" value="InterPro"/>
</dbReference>
<dbReference type="KEGG" id="vg:80018736"/>
<feature type="domain" description="HNH nuclease" evidence="2">
    <location>
        <begin position="58"/>
        <end position="107"/>
    </location>
</feature>
<name>A0A1C9EI37_9CAUD</name>
<accession>A0A1C9EI37</accession>